<evidence type="ECO:0000313" key="10">
    <source>
        <dbReference type="EMBL" id="AZA11918.1"/>
    </source>
</evidence>
<protein>
    <recommendedName>
        <fullName evidence="8">Propionate 3-nitronate monooxygenase</fullName>
    </recommendedName>
</protein>
<evidence type="ECO:0000256" key="3">
    <source>
        <dbReference type="ARBA" id="ARBA00022575"/>
    </source>
</evidence>
<dbReference type="AlphaFoldDB" id="A0A3G6J4P9"/>
<comment type="similarity">
    <text evidence="2">Belongs to the nitronate monooxygenase family. NMO class I subfamily.</text>
</comment>
<keyword evidence="6 10" id="KW-0560">Oxidoreductase</keyword>
<accession>A0A3G6J4P9</accession>
<dbReference type="Pfam" id="PF03060">
    <property type="entry name" value="NMO"/>
    <property type="match status" value="1"/>
</dbReference>
<proteinExistence type="inferred from homology"/>
<dbReference type="PANTHER" id="PTHR42747">
    <property type="entry name" value="NITRONATE MONOOXYGENASE-RELATED"/>
    <property type="match status" value="1"/>
</dbReference>
<dbReference type="SUPFAM" id="SSF51412">
    <property type="entry name" value="Inosine monophosphate dehydrogenase (IMPDH)"/>
    <property type="match status" value="1"/>
</dbReference>
<dbReference type="CDD" id="cd04730">
    <property type="entry name" value="NPD_like"/>
    <property type="match status" value="1"/>
</dbReference>
<dbReference type="OrthoDB" id="9778912at2"/>
<comment type="cofactor">
    <cofactor evidence="1">
        <name>FMN</name>
        <dbReference type="ChEBI" id="CHEBI:58210"/>
    </cofactor>
</comment>
<dbReference type="GO" id="GO:0018580">
    <property type="term" value="F:nitronate monooxygenase activity"/>
    <property type="evidence" value="ECO:0007669"/>
    <property type="project" value="InterPro"/>
</dbReference>
<evidence type="ECO:0000256" key="4">
    <source>
        <dbReference type="ARBA" id="ARBA00022630"/>
    </source>
</evidence>
<dbReference type="Proteomes" id="UP000271587">
    <property type="component" value="Chromosome"/>
</dbReference>
<keyword evidence="4" id="KW-0285">Flavoprotein</keyword>
<evidence type="ECO:0000256" key="5">
    <source>
        <dbReference type="ARBA" id="ARBA00022643"/>
    </source>
</evidence>
<dbReference type="GO" id="GO:0009636">
    <property type="term" value="P:response to toxic substance"/>
    <property type="evidence" value="ECO:0007669"/>
    <property type="project" value="UniProtKB-KW"/>
</dbReference>
<dbReference type="PANTHER" id="PTHR42747:SF3">
    <property type="entry name" value="NITRONATE MONOOXYGENASE-RELATED"/>
    <property type="match status" value="1"/>
</dbReference>
<evidence type="ECO:0000256" key="6">
    <source>
        <dbReference type="ARBA" id="ARBA00023002"/>
    </source>
</evidence>
<dbReference type="InterPro" id="IPR004136">
    <property type="entry name" value="NMO"/>
</dbReference>
<name>A0A3G6J4P9_9CORY</name>
<keyword evidence="3" id="KW-0216">Detoxification</keyword>
<reference evidence="10 11" key="1">
    <citation type="submission" date="2018-11" db="EMBL/GenBank/DDBJ databases">
        <authorList>
            <person name="Kleinhagauer T."/>
            <person name="Glaeser S.P."/>
            <person name="Spergser J."/>
            <person name="Ruckert C."/>
            <person name="Kaempfer P."/>
            <person name="Busse H.-J."/>
        </authorList>
    </citation>
    <scope>NUCLEOTIDE SEQUENCE [LARGE SCALE GENOMIC DNA]</scope>
    <source>
        <strain evidence="10 11">W8</strain>
    </source>
</reference>
<gene>
    <name evidence="10" type="ORF">CGERO_08105</name>
</gene>
<dbReference type="Gene3D" id="3.20.20.70">
    <property type="entry name" value="Aldolase class I"/>
    <property type="match status" value="1"/>
</dbReference>
<sequence>MTVDVISKIERPIVLAPMAGGPSTPELCAAVSNAGGLGFLAAGYLSPEELDERIDATLELTSRPFGVNLFVPGPRHTDTAAWQEFRARLAQLTGAPLPEAPTWSDDYYVEKLERIVNSSVPVVSFTFGNPTREVADRLRAAGKSIVLHATTPGEVSAAAELADVITVQGNEAGGHRASPIDEDNGANYTTRALLVDAAAHHLPVIAAGGVGCAQDVRDLLDRGATAVQVGTRFLTAHEAGTKPLHREALLTMDRETVLTRAFSGRTARAISNTWTVELTKCSPRMYPEVHYLTSPARKAAYERGDAEFINLWAGTGYRHCRAASAAEIIEELCQAL</sequence>
<keyword evidence="11" id="KW-1185">Reference proteome</keyword>
<evidence type="ECO:0000256" key="7">
    <source>
        <dbReference type="ARBA" id="ARBA00023033"/>
    </source>
</evidence>
<dbReference type="InterPro" id="IPR013785">
    <property type="entry name" value="Aldolase_TIM"/>
</dbReference>
<dbReference type="RefSeq" id="WP_123934877.1">
    <property type="nucleotide sequence ID" value="NZ_CP033897.1"/>
</dbReference>
<keyword evidence="5" id="KW-0288">FMN</keyword>
<keyword evidence="7 10" id="KW-0503">Monooxygenase</keyword>
<evidence type="ECO:0000313" key="11">
    <source>
        <dbReference type="Proteomes" id="UP000271587"/>
    </source>
</evidence>
<dbReference type="KEGG" id="cgk:CGERO_08105"/>
<dbReference type="EMBL" id="CP033897">
    <property type="protein sequence ID" value="AZA11918.1"/>
    <property type="molecule type" value="Genomic_DNA"/>
</dbReference>
<comment type="catalytic activity">
    <reaction evidence="9">
        <text>3 propionate 3-nitronate + 3 O2 + H2O = 3 3-oxopropanoate + 2 nitrate + nitrite + H2O2 + 3 H(+)</text>
        <dbReference type="Rhea" id="RHEA:57332"/>
        <dbReference type="ChEBI" id="CHEBI:15377"/>
        <dbReference type="ChEBI" id="CHEBI:15378"/>
        <dbReference type="ChEBI" id="CHEBI:15379"/>
        <dbReference type="ChEBI" id="CHEBI:16240"/>
        <dbReference type="ChEBI" id="CHEBI:16301"/>
        <dbReference type="ChEBI" id="CHEBI:17632"/>
        <dbReference type="ChEBI" id="CHEBI:33190"/>
        <dbReference type="ChEBI" id="CHEBI:136067"/>
    </reaction>
</comment>
<evidence type="ECO:0000256" key="9">
    <source>
        <dbReference type="ARBA" id="ARBA00049401"/>
    </source>
</evidence>
<evidence type="ECO:0000256" key="2">
    <source>
        <dbReference type="ARBA" id="ARBA00009881"/>
    </source>
</evidence>
<evidence type="ECO:0000256" key="8">
    <source>
        <dbReference type="ARBA" id="ARBA00031155"/>
    </source>
</evidence>
<evidence type="ECO:0000256" key="1">
    <source>
        <dbReference type="ARBA" id="ARBA00001917"/>
    </source>
</evidence>
<organism evidence="10 11">
    <name type="scientific">Corynebacterium gerontici</name>
    <dbReference type="NCBI Taxonomy" id="2079234"/>
    <lineage>
        <taxon>Bacteria</taxon>
        <taxon>Bacillati</taxon>
        <taxon>Actinomycetota</taxon>
        <taxon>Actinomycetes</taxon>
        <taxon>Mycobacteriales</taxon>
        <taxon>Corynebacteriaceae</taxon>
        <taxon>Corynebacterium</taxon>
    </lineage>
</organism>